<dbReference type="PANTHER" id="PTHR30466">
    <property type="entry name" value="FLAVIN REDUCTASE"/>
    <property type="match status" value="1"/>
</dbReference>
<reference evidence="3" key="1">
    <citation type="journal article" date="2014" name="Int. J. Syst. Evol. Microbiol.">
        <title>Complete genome sequence of Corynebacterium casei LMG S-19264T (=DSM 44701T), isolated from a smear-ripened cheese.</title>
        <authorList>
            <consortium name="US DOE Joint Genome Institute (JGI-PGF)"/>
            <person name="Walter F."/>
            <person name="Albersmeier A."/>
            <person name="Kalinowski J."/>
            <person name="Ruckert C."/>
        </authorList>
    </citation>
    <scope>NUCLEOTIDE SEQUENCE</scope>
    <source>
        <strain evidence="3">KCTC 42650</strain>
    </source>
</reference>
<organism evidence="3 4">
    <name type="scientific">Seohaeicola zhoushanensis</name>
    <dbReference type="NCBI Taxonomy" id="1569283"/>
    <lineage>
        <taxon>Bacteria</taxon>
        <taxon>Pseudomonadati</taxon>
        <taxon>Pseudomonadota</taxon>
        <taxon>Alphaproteobacteria</taxon>
        <taxon>Rhodobacterales</taxon>
        <taxon>Roseobacteraceae</taxon>
        <taxon>Seohaeicola</taxon>
    </lineage>
</organism>
<dbReference type="AlphaFoldDB" id="A0A8J3GZL3"/>
<accession>A0A8J3GZL3</accession>
<sequence>MEVRVRGDRMALDLAEDFSRFKVVMCDRTATSFASHQLSLEPSLTLADKDTAWVSLSWLRTTGPADTHWQTGLDQMVAKAAPHGWISADGSAVKAHLEWAEVAPQVSDSFRLAMRRLAATPCLITTMSAGRRHGMAATSVTSLSFDPPSILVCVNAQASIHDPLRAEGRFCANLMGGNHDALLGAFSGELKGEARFSLGDWQVQANLPYLPDAQANIFCSVAEKWRYGTHSIFVGQVESVRTDGELDPMVYLDGRKGRFAAV</sequence>
<proteinExistence type="predicted"/>
<dbReference type="InterPro" id="IPR050268">
    <property type="entry name" value="NADH-dep_flavin_reductase"/>
</dbReference>
<comment type="caution">
    <text evidence="3">The sequence shown here is derived from an EMBL/GenBank/DDBJ whole genome shotgun (WGS) entry which is preliminary data.</text>
</comment>
<reference evidence="3" key="2">
    <citation type="submission" date="2020-09" db="EMBL/GenBank/DDBJ databases">
        <authorList>
            <person name="Sun Q."/>
            <person name="Kim S."/>
        </authorList>
    </citation>
    <scope>NUCLEOTIDE SEQUENCE</scope>
    <source>
        <strain evidence="3">KCTC 42650</strain>
    </source>
</reference>
<dbReference type="SUPFAM" id="SSF50475">
    <property type="entry name" value="FMN-binding split barrel"/>
    <property type="match status" value="1"/>
</dbReference>
<dbReference type="EMBL" id="BNCJ01000013">
    <property type="protein sequence ID" value="GHF62120.1"/>
    <property type="molecule type" value="Genomic_DNA"/>
</dbReference>
<dbReference type="Pfam" id="PF01613">
    <property type="entry name" value="Flavin_Reduct"/>
    <property type="match status" value="1"/>
</dbReference>
<dbReference type="InterPro" id="IPR002563">
    <property type="entry name" value="Flavin_Rdtase-like_dom"/>
</dbReference>
<dbReference type="SMART" id="SM00903">
    <property type="entry name" value="Flavin_Reduct"/>
    <property type="match status" value="1"/>
</dbReference>
<dbReference type="Proteomes" id="UP000626220">
    <property type="component" value="Unassembled WGS sequence"/>
</dbReference>
<dbReference type="InterPro" id="IPR012349">
    <property type="entry name" value="Split_barrel_FMN-bd"/>
</dbReference>
<evidence type="ECO:0000313" key="4">
    <source>
        <dbReference type="Proteomes" id="UP000626220"/>
    </source>
</evidence>
<feature type="domain" description="Flavin reductase like" evidence="2">
    <location>
        <begin position="114"/>
        <end position="258"/>
    </location>
</feature>
<keyword evidence="4" id="KW-1185">Reference proteome</keyword>
<evidence type="ECO:0000259" key="2">
    <source>
        <dbReference type="SMART" id="SM00903"/>
    </source>
</evidence>
<gene>
    <name evidence="3" type="ORF">GCM10017056_36840</name>
</gene>
<protein>
    <recommendedName>
        <fullName evidence="2">Flavin reductase like domain-containing protein</fullName>
    </recommendedName>
</protein>
<name>A0A8J3GZL3_9RHOB</name>
<dbReference type="GO" id="GO:0042602">
    <property type="term" value="F:riboflavin reductase (NADPH) activity"/>
    <property type="evidence" value="ECO:0007669"/>
    <property type="project" value="TreeGrafter"/>
</dbReference>
<evidence type="ECO:0000313" key="3">
    <source>
        <dbReference type="EMBL" id="GHF62120.1"/>
    </source>
</evidence>
<dbReference type="Gene3D" id="2.30.110.10">
    <property type="entry name" value="Electron Transport, Fmn-binding Protein, Chain A"/>
    <property type="match status" value="1"/>
</dbReference>
<evidence type="ECO:0000256" key="1">
    <source>
        <dbReference type="ARBA" id="ARBA00023002"/>
    </source>
</evidence>
<dbReference type="PANTHER" id="PTHR30466:SF1">
    <property type="entry name" value="FMN REDUCTASE (NADH) RUTF"/>
    <property type="match status" value="1"/>
</dbReference>
<dbReference type="GO" id="GO:0010181">
    <property type="term" value="F:FMN binding"/>
    <property type="evidence" value="ECO:0007669"/>
    <property type="project" value="InterPro"/>
</dbReference>
<keyword evidence="1" id="KW-0560">Oxidoreductase</keyword>